<keyword evidence="14" id="KW-0539">Nucleus</keyword>
<evidence type="ECO:0000256" key="4">
    <source>
        <dbReference type="ARBA" id="ARBA00008372"/>
    </source>
</evidence>
<dbReference type="GO" id="GO:0005737">
    <property type="term" value="C:cytoplasm"/>
    <property type="evidence" value="ECO:0007669"/>
    <property type="project" value="UniProtKB-SubCell"/>
</dbReference>
<evidence type="ECO:0000256" key="14">
    <source>
        <dbReference type="ARBA" id="ARBA00023242"/>
    </source>
</evidence>
<dbReference type="Pfam" id="PF04857">
    <property type="entry name" value="CAF1"/>
    <property type="match status" value="1"/>
</dbReference>
<dbReference type="EC" id="3.1.13.4" evidence="5"/>
<accession>A0A292Q404</accession>
<evidence type="ECO:0000256" key="11">
    <source>
        <dbReference type="ARBA" id="ARBA00022884"/>
    </source>
</evidence>
<evidence type="ECO:0000256" key="12">
    <source>
        <dbReference type="ARBA" id="ARBA00023015"/>
    </source>
</evidence>
<keyword evidence="10" id="KW-0269">Exonuclease</keyword>
<proteinExistence type="inferred from homology"/>
<evidence type="ECO:0000256" key="8">
    <source>
        <dbReference type="ARBA" id="ARBA00022723"/>
    </source>
</evidence>
<dbReference type="InterPro" id="IPR039637">
    <property type="entry name" value="CNOT7/CNOT8/Pop2"/>
</dbReference>
<evidence type="ECO:0000256" key="10">
    <source>
        <dbReference type="ARBA" id="ARBA00022839"/>
    </source>
</evidence>
<feature type="region of interest" description="Disordered" evidence="15">
    <location>
        <begin position="151"/>
        <end position="193"/>
    </location>
</feature>
<evidence type="ECO:0000256" key="9">
    <source>
        <dbReference type="ARBA" id="ARBA00022801"/>
    </source>
</evidence>
<keyword evidence="12" id="KW-0805">Transcription regulation</keyword>
<dbReference type="InterPro" id="IPR036397">
    <property type="entry name" value="RNaseH_sf"/>
</dbReference>
<dbReference type="InterPro" id="IPR012337">
    <property type="entry name" value="RNaseH-like_sf"/>
</dbReference>
<evidence type="ECO:0000256" key="5">
    <source>
        <dbReference type="ARBA" id="ARBA00012161"/>
    </source>
</evidence>
<gene>
    <name evidence="16" type="ORF">GSTUAT00001293001</name>
</gene>
<keyword evidence="17" id="KW-1185">Reference proteome</keyword>
<feature type="non-terminal residue" evidence="16">
    <location>
        <position position="193"/>
    </location>
</feature>
<evidence type="ECO:0000256" key="6">
    <source>
        <dbReference type="ARBA" id="ARBA00022490"/>
    </source>
</evidence>
<dbReference type="GO" id="GO:0005634">
    <property type="term" value="C:nucleus"/>
    <property type="evidence" value="ECO:0007669"/>
    <property type="project" value="UniProtKB-SubCell"/>
</dbReference>
<dbReference type="GO" id="GO:0030014">
    <property type="term" value="C:CCR4-NOT complex"/>
    <property type="evidence" value="ECO:0007669"/>
    <property type="project" value="InterPro"/>
</dbReference>
<evidence type="ECO:0000256" key="15">
    <source>
        <dbReference type="SAM" id="MobiDB-lite"/>
    </source>
</evidence>
<keyword evidence="6" id="KW-0963">Cytoplasm</keyword>
<keyword evidence="8" id="KW-0479">Metal-binding</keyword>
<keyword evidence="9" id="KW-0378">Hydrolase</keyword>
<dbReference type="GO" id="GO:0004535">
    <property type="term" value="F:poly(A)-specific ribonuclease activity"/>
    <property type="evidence" value="ECO:0007669"/>
    <property type="project" value="UniProtKB-EC"/>
</dbReference>
<dbReference type="GO" id="GO:0046872">
    <property type="term" value="F:metal ion binding"/>
    <property type="evidence" value="ECO:0007669"/>
    <property type="project" value="UniProtKB-KW"/>
</dbReference>
<keyword evidence="11" id="KW-0694">RNA-binding</keyword>
<dbReference type="EMBL" id="LN890957">
    <property type="protein sequence ID" value="CUS14562.1"/>
    <property type="molecule type" value="Genomic_DNA"/>
</dbReference>
<dbReference type="GO" id="GO:0003723">
    <property type="term" value="F:RNA binding"/>
    <property type="evidence" value="ECO:0007669"/>
    <property type="project" value="UniProtKB-KW"/>
</dbReference>
<dbReference type="InterPro" id="IPR006941">
    <property type="entry name" value="RNase_CAF1"/>
</dbReference>
<protein>
    <recommendedName>
        <fullName evidence="5">poly(A)-specific ribonuclease</fullName>
        <ecNumber evidence="5">3.1.13.4</ecNumber>
    </recommendedName>
</protein>
<organism evidence="16 17">
    <name type="scientific">Tuber aestivum</name>
    <name type="common">summer truffle</name>
    <dbReference type="NCBI Taxonomy" id="59557"/>
    <lineage>
        <taxon>Eukaryota</taxon>
        <taxon>Fungi</taxon>
        <taxon>Dikarya</taxon>
        <taxon>Ascomycota</taxon>
        <taxon>Pezizomycotina</taxon>
        <taxon>Pezizomycetes</taxon>
        <taxon>Pezizales</taxon>
        <taxon>Tuberaceae</taxon>
        <taxon>Tuber</taxon>
    </lineage>
</organism>
<evidence type="ECO:0000256" key="2">
    <source>
        <dbReference type="ARBA" id="ARBA00004123"/>
    </source>
</evidence>
<dbReference type="Gene3D" id="3.30.420.10">
    <property type="entry name" value="Ribonuclease H-like superfamily/Ribonuclease H"/>
    <property type="match status" value="1"/>
</dbReference>
<evidence type="ECO:0000256" key="3">
    <source>
        <dbReference type="ARBA" id="ARBA00004496"/>
    </source>
</evidence>
<dbReference type="Proteomes" id="UP001412239">
    <property type="component" value="Unassembled WGS sequence"/>
</dbReference>
<evidence type="ECO:0000256" key="13">
    <source>
        <dbReference type="ARBA" id="ARBA00023163"/>
    </source>
</evidence>
<reference evidence="16" key="1">
    <citation type="submission" date="2015-10" db="EMBL/GenBank/DDBJ databases">
        <authorList>
            <person name="Regsiter A."/>
            <person name="william w."/>
        </authorList>
    </citation>
    <scope>NUCLEOTIDE SEQUENCE</scope>
    <source>
        <strain evidence="16">Montdore</strain>
    </source>
</reference>
<keyword evidence="7" id="KW-0540">Nuclease</keyword>
<evidence type="ECO:0000256" key="1">
    <source>
        <dbReference type="ARBA" id="ARBA00001663"/>
    </source>
</evidence>
<comment type="similarity">
    <text evidence="4">Belongs to the CAF1 family.</text>
</comment>
<name>A0A292Q404_9PEZI</name>
<evidence type="ECO:0000313" key="16">
    <source>
        <dbReference type="EMBL" id="CUS14562.1"/>
    </source>
</evidence>
<comment type="subcellular location">
    <subcellularLocation>
        <location evidence="3">Cytoplasm</location>
    </subcellularLocation>
    <subcellularLocation>
        <location evidence="2">Nucleus</location>
    </subcellularLocation>
</comment>
<comment type="catalytic activity">
    <reaction evidence="1">
        <text>Exonucleolytic cleavage of poly(A) to 5'-AMP.</text>
        <dbReference type="EC" id="3.1.13.4"/>
    </reaction>
</comment>
<sequence length="193" mass="21000">MYQFSHLLISPGLVMYDDAKWISFHSGYDFGYHVKITSCLPLPMEESEFRELLSKHFPALYDIKFLMKSCPTLKGGLQDIAEEMGVPRVGPQHQAGSDSFLTANIFFEMAGEFFDGKTDDAKYLGQVWGLNGSGISPPNINGVGTVVYNNGVPVPSTPTTDRNGQNPANPGNTTSASSSNSRMVNQEPPPSST</sequence>
<dbReference type="PANTHER" id="PTHR10797">
    <property type="entry name" value="CCR4-NOT TRANSCRIPTION COMPLEX SUBUNIT"/>
    <property type="match status" value="1"/>
</dbReference>
<dbReference type="SUPFAM" id="SSF53098">
    <property type="entry name" value="Ribonuclease H-like"/>
    <property type="match status" value="1"/>
</dbReference>
<feature type="compositionally biased region" description="Polar residues" evidence="15">
    <location>
        <begin position="157"/>
        <end position="184"/>
    </location>
</feature>
<evidence type="ECO:0000256" key="7">
    <source>
        <dbReference type="ARBA" id="ARBA00022722"/>
    </source>
</evidence>
<dbReference type="AlphaFoldDB" id="A0A292Q404"/>
<keyword evidence="13" id="KW-0804">Transcription</keyword>
<evidence type="ECO:0000313" key="17">
    <source>
        <dbReference type="Proteomes" id="UP001412239"/>
    </source>
</evidence>